<dbReference type="GO" id="GO:0016616">
    <property type="term" value="F:oxidoreductase activity, acting on the CH-OH group of donors, NAD or NADP as acceptor"/>
    <property type="evidence" value="ECO:0007669"/>
    <property type="project" value="TreeGrafter"/>
</dbReference>
<dbReference type="PRINTS" id="PR00081">
    <property type="entry name" value="GDHRDH"/>
</dbReference>
<dbReference type="EMBL" id="BAGZ01000001">
    <property type="protein sequence ID" value="GAB76447.1"/>
    <property type="molecule type" value="Genomic_DNA"/>
</dbReference>
<dbReference type="Proteomes" id="UP000008495">
    <property type="component" value="Unassembled WGS sequence"/>
</dbReference>
<dbReference type="SUPFAM" id="SSF51735">
    <property type="entry name" value="NAD(P)-binding Rossmann-fold domains"/>
    <property type="match status" value="1"/>
</dbReference>
<comment type="similarity">
    <text evidence="1 3">Belongs to the short-chain dehydrogenases/reductases (SDR) family.</text>
</comment>
<dbReference type="InterPro" id="IPR036291">
    <property type="entry name" value="NAD(P)-bd_dom_sf"/>
</dbReference>
<evidence type="ECO:0000256" key="2">
    <source>
        <dbReference type="ARBA" id="ARBA00023002"/>
    </source>
</evidence>
<sequence length="262" mass="27024">MGESPRVVVVTGASRGIGAHLAAAFTAVGDLVEGCSLHGGGPVGEGSSFSLAAVDVTDSRSVADFVSAVERKHGRIDVLINNAGVIDHELPLEDSDPDQWWRTVEVNVRGPYLFTRRVLPGMLAAGSGRIINLNSGAGTRAGDVSSAYNVGKTALARITGSTHASGLGRGVCAFDLMPGVVRTDMTLSMRVHEGRSEWTTPQQVSELALGLASGRLDAWSGCFVRAGVDSVDSLLSAAAGGVPEGARKLVLSSYGEGDPIRG</sequence>
<dbReference type="PANTHER" id="PTHR42760:SF37">
    <property type="entry name" value="CLAVALDEHYDE DEHYDROGENASE"/>
    <property type="match status" value="1"/>
</dbReference>
<evidence type="ECO:0000313" key="4">
    <source>
        <dbReference type="EMBL" id="GAB76447.1"/>
    </source>
</evidence>
<evidence type="ECO:0000313" key="5">
    <source>
        <dbReference type="Proteomes" id="UP000008495"/>
    </source>
</evidence>
<reference evidence="4 5" key="1">
    <citation type="submission" date="2012-08" db="EMBL/GenBank/DDBJ databases">
        <title>Whole genome shotgun sequence of Austwickia chelonae NBRC 105200.</title>
        <authorList>
            <person name="Yoshida I."/>
            <person name="Hosoyama A."/>
            <person name="Tsuchikane K."/>
            <person name="Katsumata H."/>
            <person name="Ando Y."/>
            <person name="Ohji S."/>
            <person name="Hamada M."/>
            <person name="Tamura T."/>
            <person name="Yamazoe A."/>
            <person name="Yamazaki S."/>
            <person name="Fujita N."/>
        </authorList>
    </citation>
    <scope>NUCLEOTIDE SEQUENCE [LARGE SCALE GENOMIC DNA]</scope>
    <source>
        <strain evidence="4 5">NBRC 105200</strain>
    </source>
</reference>
<dbReference type="PRINTS" id="PR00080">
    <property type="entry name" value="SDRFAMILY"/>
</dbReference>
<dbReference type="RefSeq" id="WP_006501197.1">
    <property type="nucleotide sequence ID" value="NZ_BAGZ01000001.1"/>
</dbReference>
<protein>
    <submittedName>
        <fullName evidence="4">Putative oxidoreductase</fullName>
    </submittedName>
</protein>
<evidence type="ECO:0000256" key="1">
    <source>
        <dbReference type="ARBA" id="ARBA00006484"/>
    </source>
</evidence>
<keyword evidence="2" id="KW-0560">Oxidoreductase</keyword>
<keyword evidence="5" id="KW-1185">Reference proteome</keyword>
<name>K6W3Q5_9MICO</name>
<dbReference type="STRING" id="100225.SAMN05421595_1575"/>
<dbReference type="InterPro" id="IPR002347">
    <property type="entry name" value="SDR_fam"/>
</dbReference>
<dbReference type="PROSITE" id="PS00061">
    <property type="entry name" value="ADH_SHORT"/>
    <property type="match status" value="1"/>
</dbReference>
<dbReference type="AlphaFoldDB" id="K6W3Q5"/>
<dbReference type="Gene3D" id="3.40.50.720">
    <property type="entry name" value="NAD(P)-binding Rossmann-like Domain"/>
    <property type="match status" value="1"/>
</dbReference>
<evidence type="ECO:0000256" key="3">
    <source>
        <dbReference type="RuleBase" id="RU000363"/>
    </source>
</evidence>
<dbReference type="eggNOG" id="COG0300">
    <property type="taxonomic scope" value="Bacteria"/>
</dbReference>
<accession>K6W3Q5</accession>
<dbReference type="Pfam" id="PF00106">
    <property type="entry name" value="adh_short"/>
    <property type="match status" value="1"/>
</dbReference>
<organism evidence="4 5">
    <name type="scientific">Austwickia chelonae NBRC 105200</name>
    <dbReference type="NCBI Taxonomy" id="1184607"/>
    <lineage>
        <taxon>Bacteria</taxon>
        <taxon>Bacillati</taxon>
        <taxon>Actinomycetota</taxon>
        <taxon>Actinomycetes</taxon>
        <taxon>Micrococcales</taxon>
        <taxon>Dermatophilaceae</taxon>
        <taxon>Austwickia</taxon>
    </lineage>
</organism>
<proteinExistence type="inferred from homology"/>
<dbReference type="CDD" id="cd05233">
    <property type="entry name" value="SDR_c"/>
    <property type="match status" value="1"/>
</dbReference>
<dbReference type="PANTHER" id="PTHR42760">
    <property type="entry name" value="SHORT-CHAIN DEHYDROGENASES/REDUCTASES FAMILY MEMBER"/>
    <property type="match status" value="1"/>
</dbReference>
<comment type="caution">
    <text evidence="4">The sequence shown here is derived from an EMBL/GenBank/DDBJ whole genome shotgun (WGS) entry which is preliminary data.</text>
</comment>
<dbReference type="InterPro" id="IPR020904">
    <property type="entry name" value="Sc_DH/Rdtase_CS"/>
</dbReference>
<gene>
    <name evidence="4" type="ORF">AUCHE_01_00100</name>
</gene>